<dbReference type="Proteomes" id="UP000544222">
    <property type="component" value="Unassembled WGS sequence"/>
</dbReference>
<accession>A0A7W5DNK4</accession>
<evidence type="ECO:0000313" key="3">
    <source>
        <dbReference type="Proteomes" id="UP000544222"/>
    </source>
</evidence>
<gene>
    <name evidence="2" type="ORF">FHX64_000224</name>
</gene>
<dbReference type="RefSeq" id="WP_183411990.1">
    <property type="nucleotide sequence ID" value="NZ_JACHYB010000001.1"/>
</dbReference>
<dbReference type="InterPro" id="IPR014444">
    <property type="entry name" value="PH1575-like"/>
</dbReference>
<reference evidence="2 3" key="1">
    <citation type="submission" date="2020-08" db="EMBL/GenBank/DDBJ databases">
        <title>Genomic Encyclopedia of Type Strains, Phase IV (KMG-IV): sequencing the most valuable type-strain genomes for metagenomic binning, comparative biology and taxonomic classification.</title>
        <authorList>
            <person name="Goeker M."/>
        </authorList>
    </citation>
    <scope>NUCLEOTIDE SEQUENCE [LARGE SCALE GENOMIC DNA]</scope>
    <source>
        <strain evidence="2 3">DSM 27471</strain>
    </source>
</reference>
<evidence type="ECO:0000313" key="2">
    <source>
        <dbReference type="EMBL" id="MBB3186061.1"/>
    </source>
</evidence>
<dbReference type="AlphaFoldDB" id="A0A7W5DNK4"/>
<organism evidence="2 3">
    <name type="scientific">Microbacter margulisiae</name>
    <dbReference type="NCBI Taxonomy" id="1350067"/>
    <lineage>
        <taxon>Bacteria</taxon>
        <taxon>Pseudomonadati</taxon>
        <taxon>Bacteroidota</taxon>
        <taxon>Bacteroidia</taxon>
        <taxon>Bacteroidales</taxon>
        <taxon>Porphyromonadaceae</taxon>
        <taxon>Microbacter</taxon>
    </lineage>
</organism>
<dbReference type="InterPro" id="IPR002791">
    <property type="entry name" value="ARMT1-like_metal-bd"/>
</dbReference>
<dbReference type="SUPFAM" id="SSF111321">
    <property type="entry name" value="AF1104-like"/>
    <property type="match status" value="1"/>
</dbReference>
<dbReference type="InterPro" id="IPR036075">
    <property type="entry name" value="ARMT-1-like_metal-bd_sf"/>
</dbReference>
<dbReference type="Pfam" id="PF01937">
    <property type="entry name" value="ARMT1-like_dom"/>
    <property type="match status" value="1"/>
</dbReference>
<proteinExistence type="predicted"/>
<protein>
    <recommendedName>
        <fullName evidence="1">Damage-control phosphatase ARMT1-like metal-binding domain-containing protein</fullName>
    </recommendedName>
</protein>
<sequence length="295" mass="33207">MLFDERCKGCFKRTYETLLQKHAANNAQKEELFTYMEQVISGDEELSTPELQRVLQHKVQTILAIDDFYQKEKWQNNEVALALYPLWKSRVGNAADPFTLAMRLAIAGNIMDYGANHTFDIEETIHHVIDKPLSIDHSSFLKKKIAEAKSILYLGDNAGEIVFDRLFLETIEHPNVTFVVRGGATINDATLEDVQATGMQHVANVITNGFDAPSTILERSSEQFRQHFEAADLIISKGQGNLEGLYALHDPRIFFMLMAKCDVIAGFIGAEKGNCVVYNEAFHHALKSNSLKDNP</sequence>
<keyword evidence="3" id="KW-1185">Reference proteome</keyword>
<dbReference type="Gene3D" id="3.40.50.10880">
    <property type="entry name" value="Uncharacterised protein PF01937, DUF89, domain 3"/>
    <property type="match status" value="1"/>
</dbReference>
<comment type="caution">
    <text evidence="2">The sequence shown here is derived from an EMBL/GenBank/DDBJ whole genome shotgun (WGS) entry which is preliminary data.</text>
</comment>
<dbReference type="PIRSF" id="PIRSF006593">
    <property type="entry name" value="UCP006593"/>
    <property type="match status" value="1"/>
</dbReference>
<name>A0A7W5DNK4_9PORP</name>
<dbReference type="EMBL" id="JACHYB010000001">
    <property type="protein sequence ID" value="MBB3186061.1"/>
    <property type="molecule type" value="Genomic_DNA"/>
</dbReference>
<evidence type="ECO:0000259" key="1">
    <source>
        <dbReference type="Pfam" id="PF01937"/>
    </source>
</evidence>
<dbReference type="Gene3D" id="1.10.285.20">
    <property type="entry name" value="Uncharacterised protein PF01937, DUF89, domain 2"/>
    <property type="match status" value="1"/>
</dbReference>
<feature type="domain" description="Damage-control phosphatase ARMT1-like metal-binding" evidence="1">
    <location>
        <begin position="5"/>
        <end position="276"/>
    </location>
</feature>